<organism evidence="4 6">
    <name type="scientific">Acanthaster planci</name>
    <name type="common">Crown-of-thorns starfish</name>
    <dbReference type="NCBI Taxonomy" id="133434"/>
    <lineage>
        <taxon>Eukaryota</taxon>
        <taxon>Metazoa</taxon>
        <taxon>Echinodermata</taxon>
        <taxon>Eleutherozoa</taxon>
        <taxon>Asterozoa</taxon>
        <taxon>Asteroidea</taxon>
        <taxon>Valvatacea</taxon>
        <taxon>Valvatida</taxon>
        <taxon>Acanthasteridae</taxon>
        <taxon>Acanthaster</taxon>
    </lineage>
</organism>
<feature type="coiled-coil region" evidence="2">
    <location>
        <begin position="601"/>
        <end position="670"/>
    </location>
</feature>
<reference evidence="5 6" key="1">
    <citation type="submission" date="2025-04" db="UniProtKB">
        <authorList>
            <consortium name="RefSeq"/>
        </authorList>
    </citation>
    <scope>IDENTIFICATION</scope>
</reference>
<evidence type="ECO:0000313" key="5">
    <source>
        <dbReference type="RefSeq" id="XP_022085830.1"/>
    </source>
</evidence>
<dbReference type="KEGG" id="aplc:110976664"/>
<feature type="region of interest" description="Disordered" evidence="3">
    <location>
        <begin position="418"/>
        <end position="442"/>
    </location>
</feature>
<sequence length="701" mass="79575">MQNYTMACMSDHGSVVDNLSFDDYDPSQGSMDFFGDFMGVDKMDEAGSPQQEDLCAQLEQKEKDLILAAELGKALLERNEELTRRQEQMQQELVDKMEEVEQEKYHLRRQLEVVSGEYESKLLDLQTEIASLHKELANQRAAQKTMESQKQSALNELSEQNQRLVHQLKKAADVEDELNEHIQRLRDQVHLRRQHSQRENTHATEDLQKEVQRLSAKRGELERRLHMATSDRDSLASNLKETSDRCAMLDKQNRDLQQQLELRDTELAKLRQVHNDTAEELEELRYQATLNASTQERNDFQGNSLLSELGLELTGGGHGARPEATDNGEDEEQEDDIECDVVDGQFYQEEVTGTEGTEPQTEEGGHLCSARGDGTDSGNLAGSCTCNLDSQTLQDVLNEVHSTLSKLVHELKAFQVTNSPIGSPHHSPKRAANEMTRKRAQPDEVRTLLRDLTSVTDVITRRRDSCSQGISSSANDSQIEALESHIEALRGELSSTQAHIELLQSEIDRQENDLKKKDTEICTVSARTRYKLTQILYSEVRNLEHELELAWAPAAGFTASCDETDLSSLSSEDDKLEERGNLSLPVPQRKPSVHSLDLSSNVSQEEVIDRLQSERDEAILRQTAAEQALFQAKADMNKLDDQLIGAIKQKVSLSEQLDQWQNDIHQLLDQRLKKQLTRQEVKKPDTKKRKASPQKRFPFWS</sequence>
<dbReference type="AlphaFoldDB" id="A0A8B7XY59"/>
<accession>A0A8B7XY59</accession>
<dbReference type="PANTHER" id="PTHR32123:SF13">
    <property type="entry name" value="BICAUDAL D-RELATED PROTEIN HOMOLOG"/>
    <property type="match status" value="1"/>
</dbReference>
<proteinExistence type="predicted"/>
<dbReference type="InterPro" id="IPR051149">
    <property type="entry name" value="Spindly/BICDR_Dynein_Adapter"/>
</dbReference>
<dbReference type="Proteomes" id="UP000694845">
    <property type="component" value="Unplaced"/>
</dbReference>
<feature type="coiled-coil region" evidence="2">
    <location>
        <begin position="72"/>
        <end position="287"/>
    </location>
</feature>
<feature type="compositionally biased region" description="Basic and acidic residues" evidence="3">
    <location>
        <begin position="431"/>
        <end position="442"/>
    </location>
</feature>
<dbReference type="PANTHER" id="PTHR32123">
    <property type="entry name" value="BICD FAMILY-LIKE CARGO ADAPTER"/>
    <property type="match status" value="1"/>
</dbReference>
<feature type="region of interest" description="Disordered" evidence="3">
    <location>
        <begin position="312"/>
        <end position="334"/>
    </location>
</feature>
<feature type="region of interest" description="Disordered" evidence="3">
    <location>
        <begin position="564"/>
        <end position="598"/>
    </location>
</feature>
<dbReference type="RefSeq" id="XP_022085833.1">
    <property type="nucleotide sequence ID" value="XM_022230141.1"/>
</dbReference>
<keyword evidence="4" id="KW-1185">Reference proteome</keyword>
<evidence type="ECO:0000256" key="1">
    <source>
        <dbReference type="ARBA" id="ARBA00023054"/>
    </source>
</evidence>
<evidence type="ECO:0000256" key="2">
    <source>
        <dbReference type="SAM" id="Coils"/>
    </source>
</evidence>
<feature type="compositionally biased region" description="Basic and acidic residues" evidence="3">
    <location>
        <begin position="675"/>
        <end position="684"/>
    </location>
</feature>
<feature type="coiled-coil region" evidence="2">
    <location>
        <begin position="479"/>
        <end position="520"/>
    </location>
</feature>
<keyword evidence="1 2" id="KW-0175">Coiled coil</keyword>
<dbReference type="RefSeq" id="XP_022085830.1">
    <property type="nucleotide sequence ID" value="XM_022230138.1"/>
</dbReference>
<feature type="region of interest" description="Disordered" evidence="3">
    <location>
        <begin position="675"/>
        <end position="701"/>
    </location>
</feature>
<dbReference type="RefSeq" id="XP_022085834.1">
    <property type="nucleotide sequence ID" value="XM_022230142.1"/>
</dbReference>
<dbReference type="GeneID" id="110976664"/>
<evidence type="ECO:0000313" key="6">
    <source>
        <dbReference type="RefSeq" id="XP_022085833.1"/>
    </source>
</evidence>
<name>A0A8B7XY59_ACAPL</name>
<gene>
    <name evidence="5 6 7" type="primary">LOC110976664</name>
</gene>
<evidence type="ECO:0000313" key="7">
    <source>
        <dbReference type="RefSeq" id="XP_022085834.1"/>
    </source>
</evidence>
<evidence type="ECO:0000256" key="3">
    <source>
        <dbReference type="SAM" id="MobiDB-lite"/>
    </source>
</evidence>
<evidence type="ECO:0000313" key="4">
    <source>
        <dbReference type="Proteomes" id="UP000694845"/>
    </source>
</evidence>
<feature type="region of interest" description="Disordered" evidence="3">
    <location>
        <begin position="351"/>
        <end position="372"/>
    </location>
</feature>
<dbReference type="OrthoDB" id="9451547at2759"/>
<protein>
    <submittedName>
        <fullName evidence="5 6">BICD family-like cargo adapter 1 isoform X1</fullName>
    </submittedName>
</protein>